<evidence type="ECO:0000256" key="3">
    <source>
        <dbReference type="ARBA" id="ARBA00022525"/>
    </source>
</evidence>
<dbReference type="KEGG" id="mcha:111013501"/>
<dbReference type="Gene3D" id="3.40.50.1110">
    <property type="entry name" value="SGNH hydrolase"/>
    <property type="match status" value="1"/>
</dbReference>
<dbReference type="PANTHER" id="PTHR45650:SF3">
    <property type="entry name" value="OS01G0748500 PROTEIN"/>
    <property type="match status" value="1"/>
</dbReference>
<dbReference type="CDD" id="cd01837">
    <property type="entry name" value="SGNH_plant_lipase_like"/>
    <property type="match status" value="1"/>
</dbReference>
<proteinExistence type="inferred from homology"/>
<dbReference type="OrthoDB" id="1683520at2759"/>
<evidence type="ECO:0000256" key="5">
    <source>
        <dbReference type="ARBA" id="ARBA00022801"/>
    </source>
</evidence>
<keyword evidence="5" id="KW-0378">Hydrolase</keyword>
<dbReference type="InterPro" id="IPR036514">
    <property type="entry name" value="SGNH_hydro_sf"/>
</dbReference>
<comment type="subcellular location">
    <subcellularLocation>
        <location evidence="1">Secreted</location>
    </subcellularLocation>
</comment>
<evidence type="ECO:0000256" key="2">
    <source>
        <dbReference type="ARBA" id="ARBA00008668"/>
    </source>
</evidence>
<dbReference type="SUPFAM" id="SSF52266">
    <property type="entry name" value="SGNH hydrolase"/>
    <property type="match status" value="1"/>
</dbReference>
<reference evidence="9" key="1">
    <citation type="submission" date="2025-08" db="UniProtKB">
        <authorList>
            <consortium name="RefSeq"/>
        </authorList>
    </citation>
    <scope>IDENTIFICATION</scope>
    <source>
        <strain evidence="9">OHB3-1</strain>
    </source>
</reference>
<accession>A0A6J1CPC1</accession>
<keyword evidence="7" id="KW-0443">Lipid metabolism</keyword>
<evidence type="ECO:0000256" key="4">
    <source>
        <dbReference type="ARBA" id="ARBA00022729"/>
    </source>
</evidence>
<comment type="similarity">
    <text evidence="2">Belongs to the 'GDSL' lipolytic enzyme family.</text>
</comment>
<dbReference type="AlphaFoldDB" id="A0A6J1CPC1"/>
<dbReference type="GO" id="GO:0016788">
    <property type="term" value="F:hydrolase activity, acting on ester bonds"/>
    <property type="evidence" value="ECO:0007669"/>
    <property type="project" value="InterPro"/>
</dbReference>
<dbReference type="InterPro" id="IPR001087">
    <property type="entry name" value="GDSL"/>
</dbReference>
<organism evidence="8 9">
    <name type="scientific">Momordica charantia</name>
    <name type="common">Bitter gourd</name>
    <name type="synonym">Balsam pear</name>
    <dbReference type="NCBI Taxonomy" id="3673"/>
    <lineage>
        <taxon>Eukaryota</taxon>
        <taxon>Viridiplantae</taxon>
        <taxon>Streptophyta</taxon>
        <taxon>Embryophyta</taxon>
        <taxon>Tracheophyta</taxon>
        <taxon>Spermatophyta</taxon>
        <taxon>Magnoliopsida</taxon>
        <taxon>eudicotyledons</taxon>
        <taxon>Gunneridae</taxon>
        <taxon>Pentapetalae</taxon>
        <taxon>rosids</taxon>
        <taxon>fabids</taxon>
        <taxon>Cucurbitales</taxon>
        <taxon>Cucurbitaceae</taxon>
        <taxon>Momordiceae</taxon>
        <taxon>Momordica</taxon>
    </lineage>
</organism>
<keyword evidence="4" id="KW-0732">Signal</keyword>
<gene>
    <name evidence="9" type="primary">LOC111013501</name>
</gene>
<name>A0A6J1CPC1_MOMCH</name>
<dbReference type="Proteomes" id="UP000504603">
    <property type="component" value="Unplaced"/>
</dbReference>
<sequence>MKLHGKTPSIMLYYALISTYFSTYLANGASSSEVGCFFIFGDSQSDNGNNNNNTGFARADYKPYGIDFSKEMKPTGRFTNGRNVADFIVEFLGFDNYVPPFKNMSGWNILKGVNYASGAAGIRDETGRTQGERSSFNKQLKNHNLIISKLQHLLGNRIAAEEHLKSCLYMVQIGGNDYLNNYFMPLSYKTSTEFTPHQYATALSKQLSCKLKALYGQGARKLAIFGAGPIGCTPYARANFDTKGSPCVEEINNAIQLFNIGLKSMVDDLNTKLTNAKFIFVDVFNIGTHGTPTSNQGEMVVDSPCCEVPAGKIQCVPLGKVCGNRKQYLFWDAVHPTEIGFMSLASRAYNAKFPNDTHPFDINRLVHL</sequence>
<dbReference type="GeneID" id="111013501"/>
<keyword evidence="8" id="KW-1185">Reference proteome</keyword>
<evidence type="ECO:0000256" key="1">
    <source>
        <dbReference type="ARBA" id="ARBA00004613"/>
    </source>
</evidence>
<evidence type="ECO:0000313" key="9">
    <source>
        <dbReference type="RefSeq" id="XP_022143640.1"/>
    </source>
</evidence>
<keyword evidence="6" id="KW-0442">Lipid degradation</keyword>
<dbReference type="Pfam" id="PF00657">
    <property type="entry name" value="Lipase_GDSL"/>
    <property type="match status" value="1"/>
</dbReference>
<dbReference type="InterPro" id="IPR051238">
    <property type="entry name" value="GDSL_esterase/lipase"/>
</dbReference>
<dbReference type="GO" id="GO:0016042">
    <property type="term" value="P:lipid catabolic process"/>
    <property type="evidence" value="ECO:0007669"/>
    <property type="project" value="UniProtKB-KW"/>
</dbReference>
<evidence type="ECO:0000256" key="6">
    <source>
        <dbReference type="ARBA" id="ARBA00022963"/>
    </source>
</evidence>
<dbReference type="InterPro" id="IPR035669">
    <property type="entry name" value="SGNH_plant_lipase-like"/>
</dbReference>
<protein>
    <submittedName>
        <fullName evidence="9">GDSL esterase/lipase At1g29670-like</fullName>
    </submittedName>
</protein>
<dbReference type="GO" id="GO:0005576">
    <property type="term" value="C:extracellular region"/>
    <property type="evidence" value="ECO:0007669"/>
    <property type="project" value="UniProtKB-SubCell"/>
</dbReference>
<dbReference type="PANTHER" id="PTHR45650">
    <property type="entry name" value="GDSL-LIKE LIPASE/ACYLHYDROLASE-RELATED"/>
    <property type="match status" value="1"/>
</dbReference>
<keyword evidence="3" id="KW-0964">Secreted</keyword>
<evidence type="ECO:0000313" key="8">
    <source>
        <dbReference type="Proteomes" id="UP000504603"/>
    </source>
</evidence>
<evidence type="ECO:0000256" key="7">
    <source>
        <dbReference type="ARBA" id="ARBA00023098"/>
    </source>
</evidence>
<dbReference type="RefSeq" id="XP_022143640.1">
    <property type="nucleotide sequence ID" value="XM_022287948.1"/>
</dbReference>